<keyword evidence="5 12" id="KW-0235">DNA replication</keyword>
<protein>
    <recommendedName>
        <fullName evidence="12">DNA polymerase</fullName>
        <ecNumber evidence="12">2.7.7.7</ecNumber>
    </recommendedName>
</protein>
<dbReference type="SUPFAM" id="SSF90234">
    <property type="entry name" value="Zinc finger domain of DNA polymerase-alpha"/>
    <property type="match status" value="1"/>
</dbReference>
<dbReference type="GO" id="GO:0003688">
    <property type="term" value="F:DNA replication origin binding"/>
    <property type="evidence" value="ECO:0000318"/>
    <property type="project" value="GO_Central"/>
</dbReference>
<dbReference type="Ensembl" id="ENSACAT00000042423.1">
    <property type="protein sequence ID" value="ENSACAP00000036351.1"/>
    <property type="gene ID" value="ENSACAG00000008221.3"/>
</dbReference>
<keyword evidence="9 12" id="KW-0239">DNA-directed DNA polymerase</keyword>
<dbReference type="Pfam" id="PF03104">
    <property type="entry name" value="DNA_pol_B_exo1"/>
    <property type="match status" value="1"/>
</dbReference>
<dbReference type="FunFam" id="3.30.70.2820:FF:000001">
    <property type="entry name" value="DNA polymerase"/>
    <property type="match status" value="1"/>
</dbReference>
<dbReference type="InParanoid" id="A0A803TMB1"/>
<evidence type="ECO:0000259" key="15">
    <source>
        <dbReference type="Pfam" id="PF03104"/>
    </source>
</evidence>
<dbReference type="FunFam" id="3.90.1600.10:FF:000023">
    <property type="entry name" value="DNA polymerase"/>
    <property type="match status" value="1"/>
</dbReference>
<dbReference type="NCBIfam" id="TIGR00592">
    <property type="entry name" value="pol2"/>
    <property type="match status" value="1"/>
</dbReference>
<evidence type="ECO:0000313" key="19">
    <source>
        <dbReference type="Proteomes" id="UP000001646"/>
    </source>
</evidence>
<feature type="domain" description="DNA-directed DNA polymerase family B multifunctional" evidence="14">
    <location>
        <begin position="712"/>
        <end position="1165"/>
    </location>
</feature>
<sequence length="1407" mass="162004">MEGSGESARNGAGCHGETSDSANLIASRSRREKKCKQGRQDALERLKKAKAGEKIKYEVEEFTSVYDEIDEEQYSKIVQERQEDDWIVDDDGVGYVEDGREIFDEDLEDDALDSNKKTSTNEKKNVKKSLVSKPNTIKSMFMANTGKKKTDVSFIFGVKYVYYSEVCALLFIAGFYIAERLAKIYVRYLFTILTEDEQAMMDFDDGDFDEPLEEVRTVAEKETSVKEELKLENKNSSLPDISCWDRIDEDEDGLLTSEIQVDSSQLPLTTGEDGQQVFRFYWLDAYEDQYTQPGVVYLFGKVWIESAKSYVSCCVTVKNIERTIYLLPRESRINMSSGKETKDTVTMKDVYEEFNDHVAEKYKIMKYKSKKVEKKYAFEIPDVPANSDYLEVRYLAEFPRLPQDLKGETFSHVFGTNTSSLELLLMNRKMKGPGWLEIKNPQLLTQPVSWCKVELIALKPDFVNVVKDPSLPPLVVMSLSMKTVQNTKTHQNEIMAITALVHHKFCLDKAPPVPPFQTHFCVISKPNDCIFPYDFKETARHKKAKIEIATTERTLLGFFLAKIHKIDPDVIVGHNIYGFDLELLLQRINFGKVPHWSKIGRLRRSNMPKLGGRSGFAEKSATCGRMVCDVEISAKELIRCKSYHLTDLVNQILKKERVTIPPEEIRNMYSDSRQLLYMVENTWIDANYILQIMCELNVLPLALQITNIAGNVMSRTLMGGRAERNEYLLLHAFYDKEFIVPDKQLFKKTQQKQVKDEDFEGDQNKSKIGRKKAAYSGGLVLDPKVGFYDKFILLLDFNSLYPSIIQEFNICFTTVDRVSPSQQKKTEVKEEIPELPDSTLDMGILPKEIRKLVERRRQVKQLMKQPDLNSDLYLQYDIRQKALKLTANSMYGCLGFSYSRFYAKPPCCSGDFQRQRGESIILMHTKEMVEKMNLEVIYGDTDSIMINTNLVNLEEVFKLGNKIKSEVNKLYKLLEIDIDGIFKSLLLLKKKKYAALVVEPTGDGKYITKQELKGLDIVRRDWCDLAKETGNYIISQILSDQSRDVIVENIQRRLIQIGENVVNGSTPIKQFEINKALTKDPQDYPDKKSLPHVHVALWINSQEGRKLKAGDTVSYVICQDGSNLSASQRAYAPEQLKKQENLAIDTQYYLSQQVHPVVARICEPIEGVDSVLIATWLGLDPSQFKVYHHYHKDEGNDDLLGGPVQLTDEEKYKDCERFKIACPKCGTENLYNSVFNGSDLMIEASLLHCTKKECNESPSNYLMQINNKLILDIRCYIKKYYTSWLRCEEQTCQYRTRRLPLRFSRNGPLCPVCRKAVVKREYSDKALFTQLCFYRYIFDVDYAKQKLTNQEKGMLKYSFTLQLLYEMYKKLKNTVDQWLTMSSYSEVDLSKLFQTFNIAKSVGNPST</sequence>
<keyword evidence="6" id="KW-0479">Metal-binding</keyword>
<evidence type="ECO:0000256" key="6">
    <source>
        <dbReference type="ARBA" id="ARBA00022723"/>
    </source>
</evidence>
<dbReference type="Gene3D" id="3.30.420.10">
    <property type="entry name" value="Ribonuclease H-like superfamily/Ribonuclease H"/>
    <property type="match status" value="1"/>
</dbReference>
<dbReference type="SUPFAM" id="SSF53098">
    <property type="entry name" value="Ribonuclease H-like"/>
    <property type="match status" value="1"/>
</dbReference>
<evidence type="ECO:0000256" key="13">
    <source>
        <dbReference type="SAM" id="MobiDB-lite"/>
    </source>
</evidence>
<keyword evidence="19" id="KW-1185">Reference proteome</keyword>
<dbReference type="InterPro" id="IPR015088">
    <property type="entry name" value="Znf_DNA-dir_DNA_pol_B_alpha"/>
</dbReference>
<dbReference type="GO" id="GO:0008270">
    <property type="term" value="F:zinc ion binding"/>
    <property type="evidence" value="ECO:0007669"/>
    <property type="project" value="UniProtKB-KW"/>
</dbReference>
<dbReference type="SUPFAM" id="SSF56672">
    <property type="entry name" value="DNA/RNA polymerases"/>
    <property type="match status" value="1"/>
</dbReference>
<keyword evidence="10 12" id="KW-0238">DNA-binding</keyword>
<proteinExistence type="inferred from homology"/>
<evidence type="ECO:0000256" key="9">
    <source>
        <dbReference type="ARBA" id="ARBA00022932"/>
    </source>
</evidence>
<dbReference type="GO" id="GO:0006272">
    <property type="term" value="P:leading strand elongation"/>
    <property type="evidence" value="ECO:0000318"/>
    <property type="project" value="GO_Central"/>
</dbReference>
<organism evidence="18 19">
    <name type="scientific">Anolis carolinensis</name>
    <name type="common">Green anole</name>
    <name type="synonym">American chameleon</name>
    <dbReference type="NCBI Taxonomy" id="28377"/>
    <lineage>
        <taxon>Eukaryota</taxon>
        <taxon>Metazoa</taxon>
        <taxon>Chordata</taxon>
        <taxon>Craniata</taxon>
        <taxon>Vertebrata</taxon>
        <taxon>Euteleostomi</taxon>
        <taxon>Lepidosauria</taxon>
        <taxon>Squamata</taxon>
        <taxon>Bifurcata</taxon>
        <taxon>Unidentata</taxon>
        <taxon>Episquamata</taxon>
        <taxon>Toxicofera</taxon>
        <taxon>Iguania</taxon>
        <taxon>Dactyloidae</taxon>
        <taxon>Anolis</taxon>
    </lineage>
</organism>
<dbReference type="InterPro" id="IPR006172">
    <property type="entry name" value="DNA-dir_DNA_pol_B"/>
</dbReference>
<dbReference type="InterPro" id="IPR006134">
    <property type="entry name" value="DNA-dir_DNA_pol_B_multi_dom"/>
</dbReference>
<evidence type="ECO:0000256" key="4">
    <source>
        <dbReference type="ARBA" id="ARBA00022695"/>
    </source>
</evidence>
<dbReference type="GO" id="GO:1902975">
    <property type="term" value="P:mitotic DNA replication initiation"/>
    <property type="evidence" value="ECO:0007669"/>
    <property type="project" value="InterPro"/>
</dbReference>
<dbReference type="GO" id="GO:0003697">
    <property type="term" value="F:single-stranded DNA binding"/>
    <property type="evidence" value="ECO:0000318"/>
    <property type="project" value="GO_Central"/>
</dbReference>
<dbReference type="InterPro" id="IPR043502">
    <property type="entry name" value="DNA/RNA_pol_sf"/>
</dbReference>
<feature type="domain" description="Zinc finger DNA-directed DNA polymerase family B alpha" evidence="16">
    <location>
        <begin position="1205"/>
        <end position="1393"/>
    </location>
</feature>
<keyword evidence="4 12" id="KW-0548">Nucleotidyltransferase</keyword>
<comment type="similarity">
    <text evidence="2 12">Belongs to the DNA polymerase type-B family.</text>
</comment>
<evidence type="ECO:0000256" key="12">
    <source>
        <dbReference type="RuleBase" id="RU000442"/>
    </source>
</evidence>
<dbReference type="PANTHER" id="PTHR45861">
    <property type="entry name" value="DNA POLYMERASE ALPHA CATALYTIC SUBUNIT"/>
    <property type="match status" value="1"/>
</dbReference>
<keyword evidence="3 12" id="KW-0808">Transferase</keyword>
<dbReference type="Proteomes" id="UP000001646">
    <property type="component" value="Chromosome 3"/>
</dbReference>
<comment type="catalytic activity">
    <reaction evidence="12">
        <text>DNA(n) + a 2'-deoxyribonucleoside 5'-triphosphate = DNA(n+1) + diphosphate</text>
        <dbReference type="Rhea" id="RHEA:22508"/>
        <dbReference type="Rhea" id="RHEA-COMP:17339"/>
        <dbReference type="Rhea" id="RHEA-COMP:17340"/>
        <dbReference type="ChEBI" id="CHEBI:33019"/>
        <dbReference type="ChEBI" id="CHEBI:61560"/>
        <dbReference type="ChEBI" id="CHEBI:173112"/>
        <dbReference type="EC" id="2.7.7.7"/>
    </reaction>
</comment>
<evidence type="ECO:0000256" key="5">
    <source>
        <dbReference type="ARBA" id="ARBA00022705"/>
    </source>
</evidence>
<dbReference type="GO" id="GO:0005658">
    <property type="term" value="C:alpha DNA polymerase:primase complex"/>
    <property type="evidence" value="ECO:0000318"/>
    <property type="project" value="GO_Central"/>
</dbReference>
<dbReference type="EC" id="2.7.7.7" evidence="12"/>
<dbReference type="Pfam" id="PF08996">
    <property type="entry name" value="zf-DNA_Pol"/>
    <property type="match status" value="1"/>
</dbReference>
<dbReference type="InterPro" id="IPR038256">
    <property type="entry name" value="Pol_alpha_znc_sf"/>
</dbReference>
<dbReference type="GO" id="GO:0006269">
    <property type="term" value="P:DNA replication, synthesis of primer"/>
    <property type="evidence" value="ECO:0007669"/>
    <property type="project" value="Ensembl"/>
</dbReference>
<dbReference type="GO" id="GO:0003682">
    <property type="term" value="F:chromatin binding"/>
    <property type="evidence" value="ECO:0000318"/>
    <property type="project" value="GO_Central"/>
</dbReference>
<evidence type="ECO:0000256" key="10">
    <source>
        <dbReference type="ARBA" id="ARBA00023125"/>
    </source>
</evidence>
<evidence type="ECO:0000256" key="11">
    <source>
        <dbReference type="ARBA" id="ARBA00023242"/>
    </source>
</evidence>
<dbReference type="FunFam" id="1.10.3200.20:FF:000001">
    <property type="entry name" value="DNA polymerase"/>
    <property type="match status" value="1"/>
</dbReference>
<evidence type="ECO:0000313" key="18">
    <source>
        <dbReference type="Ensembl" id="ENSACAP00000036351.1"/>
    </source>
</evidence>
<keyword evidence="8" id="KW-0862">Zinc</keyword>
<feature type="domain" description="DNA-directed DNA polymerase family B exonuclease" evidence="15">
    <location>
        <begin position="412"/>
        <end position="646"/>
    </location>
</feature>
<reference evidence="18" key="3">
    <citation type="submission" date="2025-09" db="UniProtKB">
        <authorList>
            <consortium name="Ensembl"/>
        </authorList>
    </citation>
    <scope>IDENTIFICATION</scope>
</reference>
<dbReference type="FunFam" id="3.30.420.10:FF:000018">
    <property type="entry name" value="DNA polymerase"/>
    <property type="match status" value="1"/>
</dbReference>
<dbReference type="InterPro" id="IPR036397">
    <property type="entry name" value="RNaseH_sf"/>
</dbReference>
<dbReference type="PRINTS" id="PR00106">
    <property type="entry name" value="DNAPOLB"/>
</dbReference>
<accession>A0A803TMB1</accession>
<dbReference type="SMART" id="SM00486">
    <property type="entry name" value="POLBc"/>
    <property type="match status" value="1"/>
</dbReference>
<evidence type="ECO:0000259" key="16">
    <source>
        <dbReference type="Pfam" id="PF08996"/>
    </source>
</evidence>
<dbReference type="Bgee" id="ENSACAG00000008221">
    <property type="expression patterns" value="Expressed in forelimb bud and 13 other cell types or tissues"/>
</dbReference>
<dbReference type="Gene3D" id="2.40.50.730">
    <property type="match status" value="1"/>
</dbReference>
<dbReference type="GO" id="GO:0005829">
    <property type="term" value="C:cytosol"/>
    <property type="evidence" value="ECO:0007669"/>
    <property type="project" value="Ensembl"/>
</dbReference>
<dbReference type="Pfam" id="PF12254">
    <property type="entry name" value="DNA_pol_alpha_N"/>
    <property type="match status" value="1"/>
</dbReference>
<keyword evidence="7" id="KW-0863">Zinc-finger</keyword>
<feature type="compositionally biased region" description="Basic residues" evidence="13">
    <location>
        <begin position="28"/>
        <end position="37"/>
    </location>
</feature>
<evidence type="ECO:0000256" key="1">
    <source>
        <dbReference type="ARBA" id="ARBA00004123"/>
    </source>
</evidence>
<dbReference type="GO" id="GO:0006273">
    <property type="term" value="P:lagging strand elongation"/>
    <property type="evidence" value="ECO:0000318"/>
    <property type="project" value="GO_Central"/>
</dbReference>
<evidence type="ECO:0000259" key="14">
    <source>
        <dbReference type="Pfam" id="PF00136"/>
    </source>
</evidence>
<dbReference type="PROSITE" id="PS00116">
    <property type="entry name" value="DNA_POLYMERASE_B"/>
    <property type="match status" value="1"/>
</dbReference>
<dbReference type="InterPro" id="IPR045846">
    <property type="entry name" value="POLBc_alpha"/>
</dbReference>
<dbReference type="Gene3D" id="1.10.132.60">
    <property type="entry name" value="DNA polymerase family B, C-terminal domain"/>
    <property type="match status" value="1"/>
</dbReference>
<dbReference type="CDD" id="cd05776">
    <property type="entry name" value="DNA_polB_alpha_exo"/>
    <property type="match status" value="1"/>
</dbReference>
<comment type="subcellular location">
    <subcellularLocation>
        <location evidence="1">Nucleus</location>
    </subcellularLocation>
</comment>
<dbReference type="CDD" id="cd05532">
    <property type="entry name" value="POLBc_alpha"/>
    <property type="match status" value="1"/>
</dbReference>
<dbReference type="InterPro" id="IPR024647">
    <property type="entry name" value="DNA_pol_a_cat_su_N"/>
</dbReference>
<evidence type="ECO:0000256" key="3">
    <source>
        <dbReference type="ARBA" id="ARBA00022679"/>
    </source>
</evidence>
<dbReference type="GO" id="GO:0000166">
    <property type="term" value="F:nucleotide binding"/>
    <property type="evidence" value="ECO:0007669"/>
    <property type="project" value="InterPro"/>
</dbReference>
<name>A0A803TMB1_ANOCA</name>
<keyword evidence="11" id="KW-0539">Nucleus</keyword>
<dbReference type="GO" id="GO:0003887">
    <property type="term" value="F:DNA-directed DNA polymerase activity"/>
    <property type="evidence" value="ECO:0000318"/>
    <property type="project" value="GO_Central"/>
</dbReference>
<dbReference type="InterPro" id="IPR023211">
    <property type="entry name" value="DNA_pol_palm_dom_sf"/>
</dbReference>
<dbReference type="InterPro" id="IPR012337">
    <property type="entry name" value="RNaseH-like_sf"/>
</dbReference>
<dbReference type="Pfam" id="PF00136">
    <property type="entry name" value="DNA_pol_B"/>
    <property type="match status" value="1"/>
</dbReference>
<dbReference type="InterPro" id="IPR042087">
    <property type="entry name" value="DNA_pol_B_thumb"/>
</dbReference>
<dbReference type="Gene3D" id="3.30.70.2820">
    <property type="match status" value="1"/>
</dbReference>
<dbReference type="PANTHER" id="PTHR45861:SF1">
    <property type="entry name" value="DNA POLYMERASE ALPHA CATALYTIC SUBUNIT"/>
    <property type="match status" value="1"/>
</dbReference>
<evidence type="ECO:0000256" key="7">
    <source>
        <dbReference type="ARBA" id="ARBA00022771"/>
    </source>
</evidence>
<reference evidence="18 19" key="1">
    <citation type="submission" date="2009-12" db="EMBL/GenBank/DDBJ databases">
        <title>The Genome Sequence of Anolis carolinensis (Green Anole Lizard).</title>
        <authorList>
            <consortium name="The Genome Sequencing Platform"/>
            <person name="Di Palma F."/>
            <person name="Alfoldi J."/>
            <person name="Heiman D."/>
            <person name="Young S."/>
            <person name="Grabherr M."/>
            <person name="Johnson J."/>
            <person name="Lander E.S."/>
            <person name="Lindblad-Toh K."/>
        </authorList>
    </citation>
    <scope>NUCLEOTIDE SEQUENCE [LARGE SCALE GENOMIC DNA]</scope>
    <source>
        <strain evidence="18 19">JBL SC #1</strain>
    </source>
</reference>
<dbReference type="Gene3D" id="3.90.1600.10">
    <property type="entry name" value="Palm domain of DNA polymerase"/>
    <property type="match status" value="2"/>
</dbReference>
<evidence type="ECO:0000259" key="17">
    <source>
        <dbReference type="Pfam" id="PF12254"/>
    </source>
</evidence>
<dbReference type="InterPro" id="IPR006133">
    <property type="entry name" value="DNA-dir_DNA_pol_B_exonuc"/>
</dbReference>
<dbReference type="FunFam" id="3.90.1600.10:FF:000022">
    <property type="entry name" value="DNA polymerase"/>
    <property type="match status" value="1"/>
</dbReference>
<dbReference type="InterPro" id="IPR017964">
    <property type="entry name" value="DNA-dir_DNA_pol_B_CS"/>
</dbReference>
<reference evidence="18" key="2">
    <citation type="submission" date="2025-08" db="UniProtKB">
        <authorList>
            <consortium name="Ensembl"/>
        </authorList>
    </citation>
    <scope>IDENTIFICATION</scope>
</reference>
<evidence type="ECO:0000256" key="8">
    <source>
        <dbReference type="ARBA" id="ARBA00022833"/>
    </source>
</evidence>
<dbReference type="FunFam" id="1.10.287.690:FF:000003">
    <property type="entry name" value="DNA polymerase"/>
    <property type="match status" value="1"/>
</dbReference>
<feature type="region of interest" description="Disordered" evidence="13">
    <location>
        <begin position="1"/>
        <end position="40"/>
    </location>
</feature>
<dbReference type="GeneTree" id="ENSGT00550000074891"/>
<gene>
    <name evidence="18" type="primary">POLA1</name>
</gene>
<dbReference type="FunFam" id="1.10.132.60:FF:000006">
    <property type="entry name" value="DNA polymerase"/>
    <property type="match status" value="1"/>
</dbReference>
<feature type="domain" description="DNA polymerase alpha catalytic subunit N-terminal" evidence="17">
    <location>
        <begin position="43"/>
        <end position="104"/>
    </location>
</feature>
<evidence type="ECO:0000256" key="2">
    <source>
        <dbReference type="ARBA" id="ARBA00005755"/>
    </source>
</evidence>
<dbReference type="Gene3D" id="1.10.3200.20">
    <property type="entry name" value="DNA Polymerase alpha, zinc finger"/>
    <property type="match status" value="1"/>
</dbReference>